<protein>
    <submittedName>
        <fullName evidence="1">Uncharacterized protein</fullName>
    </submittedName>
</protein>
<sequence>MDRVRGLILVIQLCFFIASNANLVFPVERKFKGPHHSLDAIKSHDDRRRGRFLSAVDIPLGGNGLPSSTGLYYTKLGLGTPAKDFYVQVDTGSDILWVNCVGCTACPKKSGLGMDLTLYDPNGSKTSKAVSCDDDYCTSTYDGPISGCKQDMSCPYSITYGDGSTTAGSFVNDSLTFNQVNGNLHTAAENSSVVFGCGAKQSGTLGSSSDEALDGIIGFGQSNSSVLSQLAASGKVKRIFSHCLDSINGGGTFSIGEVVEPKFNTTPLVPNMAHYNVILKDMEIDGETVRLPLDLFGSGSGRGTIIDSGTTLAYIPASIYDQIVPKILGRQKGLKLYLVEEQFTCFHYTENLDEGFPVIKFHFEGLSLTAFPHDYLFLYKVFKKYVFGLIVLQEDMYCIGWQKSNTQTKDGKDLILLGDLVLSNKLVVYDLENMEIGWTNFNCSSSIKVKDEKSGSVYTVEAHDLSSASKVLIGRILTFFLLIIAMLST</sequence>
<name>A0ACB0IMT6_TRIPR</name>
<reference evidence="1" key="1">
    <citation type="submission" date="2023-10" db="EMBL/GenBank/DDBJ databases">
        <authorList>
            <person name="Rodriguez Cubillos JULIANA M."/>
            <person name="De Vega J."/>
        </authorList>
    </citation>
    <scope>NUCLEOTIDE SEQUENCE</scope>
</reference>
<keyword evidence="2" id="KW-1185">Reference proteome</keyword>
<accession>A0ACB0IMT6</accession>
<evidence type="ECO:0000313" key="2">
    <source>
        <dbReference type="Proteomes" id="UP001177021"/>
    </source>
</evidence>
<proteinExistence type="predicted"/>
<evidence type="ECO:0000313" key="1">
    <source>
        <dbReference type="EMBL" id="CAJ2633401.1"/>
    </source>
</evidence>
<dbReference type="EMBL" id="CASHSV030000001">
    <property type="protein sequence ID" value="CAJ2633401.1"/>
    <property type="molecule type" value="Genomic_DNA"/>
</dbReference>
<organism evidence="1 2">
    <name type="scientific">Trifolium pratense</name>
    <name type="common">Red clover</name>
    <dbReference type="NCBI Taxonomy" id="57577"/>
    <lineage>
        <taxon>Eukaryota</taxon>
        <taxon>Viridiplantae</taxon>
        <taxon>Streptophyta</taxon>
        <taxon>Embryophyta</taxon>
        <taxon>Tracheophyta</taxon>
        <taxon>Spermatophyta</taxon>
        <taxon>Magnoliopsida</taxon>
        <taxon>eudicotyledons</taxon>
        <taxon>Gunneridae</taxon>
        <taxon>Pentapetalae</taxon>
        <taxon>rosids</taxon>
        <taxon>fabids</taxon>
        <taxon>Fabales</taxon>
        <taxon>Fabaceae</taxon>
        <taxon>Papilionoideae</taxon>
        <taxon>50 kb inversion clade</taxon>
        <taxon>NPAAA clade</taxon>
        <taxon>Hologalegina</taxon>
        <taxon>IRL clade</taxon>
        <taxon>Trifolieae</taxon>
        <taxon>Trifolium</taxon>
    </lineage>
</organism>
<dbReference type="Proteomes" id="UP001177021">
    <property type="component" value="Unassembled WGS sequence"/>
</dbReference>
<gene>
    <name evidence="1" type="ORF">MILVUS5_LOCUS4523</name>
</gene>
<comment type="caution">
    <text evidence="1">The sequence shown here is derived from an EMBL/GenBank/DDBJ whole genome shotgun (WGS) entry which is preliminary data.</text>
</comment>